<organism evidence="1">
    <name type="scientific">marine sediment metagenome</name>
    <dbReference type="NCBI Taxonomy" id="412755"/>
    <lineage>
        <taxon>unclassified sequences</taxon>
        <taxon>metagenomes</taxon>
        <taxon>ecological metagenomes</taxon>
    </lineage>
</organism>
<sequence length="127" mass="14530">SPTVDYGYGYTIKLTYDLLAADMETSIGLEWESGYTDLGYPLYQKTLRMIYVWHEGTSGDLVLKFTTFEGISDTFTIDLTTNTSYYKEYFTGGALLGRLFKLNISNSDMYALKIKKIVVMFDIEPLF</sequence>
<name>X0Y460_9ZZZZ</name>
<accession>X0Y460</accession>
<comment type="caution">
    <text evidence="1">The sequence shown here is derived from an EMBL/GenBank/DDBJ whole genome shotgun (WGS) entry which is preliminary data.</text>
</comment>
<dbReference type="AlphaFoldDB" id="X0Y460"/>
<protein>
    <recommendedName>
        <fullName evidence="2">Malectin domain-containing protein</fullName>
    </recommendedName>
</protein>
<gene>
    <name evidence="1" type="ORF">S01H1_78099</name>
</gene>
<reference evidence="1" key="1">
    <citation type="journal article" date="2014" name="Front. Microbiol.">
        <title>High frequency of phylogenetically diverse reductive dehalogenase-homologous genes in deep subseafloor sedimentary metagenomes.</title>
        <authorList>
            <person name="Kawai M."/>
            <person name="Futagami T."/>
            <person name="Toyoda A."/>
            <person name="Takaki Y."/>
            <person name="Nishi S."/>
            <person name="Hori S."/>
            <person name="Arai W."/>
            <person name="Tsubouchi T."/>
            <person name="Morono Y."/>
            <person name="Uchiyama I."/>
            <person name="Ito T."/>
            <person name="Fujiyama A."/>
            <person name="Inagaki F."/>
            <person name="Takami H."/>
        </authorList>
    </citation>
    <scope>NUCLEOTIDE SEQUENCE</scope>
    <source>
        <strain evidence="1">Expedition CK06-06</strain>
    </source>
</reference>
<evidence type="ECO:0008006" key="2">
    <source>
        <dbReference type="Google" id="ProtNLM"/>
    </source>
</evidence>
<dbReference type="EMBL" id="BARS01052543">
    <property type="protein sequence ID" value="GAG43448.1"/>
    <property type="molecule type" value="Genomic_DNA"/>
</dbReference>
<evidence type="ECO:0000313" key="1">
    <source>
        <dbReference type="EMBL" id="GAG43448.1"/>
    </source>
</evidence>
<feature type="non-terminal residue" evidence="1">
    <location>
        <position position="1"/>
    </location>
</feature>
<proteinExistence type="predicted"/>